<dbReference type="InterPro" id="IPR039325">
    <property type="entry name" value="NDX"/>
</dbReference>
<dbReference type="PANTHER" id="PTHR35743">
    <property type="entry name" value="NODULIN HOMEOBOX"/>
    <property type="match status" value="1"/>
</dbReference>
<feature type="domain" description="Nodulin homeobox N-terminal" evidence="2">
    <location>
        <begin position="339"/>
        <end position="596"/>
    </location>
</feature>
<reference evidence="3 4" key="1">
    <citation type="submission" date="2024-06" db="EMBL/GenBank/DDBJ databases">
        <authorList>
            <person name="Kraege A."/>
            <person name="Thomma B."/>
        </authorList>
    </citation>
    <scope>NUCLEOTIDE SEQUENCE [LARGE SCALE GENOMIC DNA]</scope>
</reference>
<proteinExistence type="predicted"/>
<evidence type="ECO:0000313" key="4">
    <source>
        <dbReference type="Proteomes" id="UP001497392"/>
    </source>
</evidence>
<organism evidence="3 4">
    <name type="scientific">Coccomyxa viridis</name>
    <dbReference type="NCBI Taxonomy" id="1274662"/>
    <lineage>
        <taxon>Eukaryota</taxon>
        <taxon>Viridiplantae</taxon>
        <taxon>Chlorophyta</taxon>
        <taxon>core chlorophytes</taxon>
        <taxon>Trebouxiophyceae</taxon>
        <taxon>Trebouxiophyceae incertae sedis</taxon>
        <taxon>Coccomyxaceae</taxon>
        <taxon>Coccomyxa</taxon>
    </lineage>
</organism>
<feature type="domain" description="Nodulin homeobox N-terminal" evidence="2">
    <location>
        <begin position="28"/>
        <end position="261"/>
    </location>
</feature>
<evidence type="ECO:0000256" key="1">
    <source>
        <dbReference type="SAM" id="Coils"/>
    </source>
</evidence>
<accession>A0ABP1G2T9</accession>
<dbReference type="PANTHER" id="PTHR35743:SF1">
    <property type="entry name" value="NODULIN HOMEOBOX"/>
    <property type="match status" value="1"/>
</dbReference>
<dbReference type="EMBL" id="CAXHTA020000010">
    <property type="protein sequence ID" value="CAL5224132.1"/>
    <property type="molecule type" value="Genomic_DNA"/>
</dbReference>
<dbReference type="Proteomes" id="UP001497392">
    <property type="component" value="Unassembled WGS sequence"/>
</dbReference>
<keyword evidence="1" id="KW-0175">Coiled coil</keyword>
<name>A0ABP1G2T9_9CHLO</name>
<gene>
    <name evidence="3" type="primary">g6765</name>
    <name evidence="3" type="ORF">VP750_LOCUS5791</name>
</gene>
<dbReference type="Pfam" id="PF25246">
    <property type="entry name" value="Nodulin_N"/>
    <property type="match status" value="2"/>
</dbReference>
<evidence type="ECO:0000259" key="2">
    <source>
        <dbReference type="Pfam" id="PF25246"/>
    </source>
</evidence>
<feature type="coiled-coil region" evidence="1">
    <location>
        <begin position="581"/>
        <end position="608"/>
    </location>
</feature>
<comment type="caution">
    <text evidence="3">The sequence shown here is derived from an EMBL/GenBank/DDBJ whole genome shotgun (WGS) entry which is preliminary data.</text>
</comment>
<dbReference type="InterPro" id="IPR057287">
    <property type="entry name" value="Ndx_N"/>
</dbReference>
<keyword evidence="4" id="KW-1185">Reference proteome</keyword>
<protein>
    <submittedName>
        <fullName evidence="3">G6765 protein</fullName>
    </submittedName>
</protein>
<evidence type="ECO:0000313" key="3">
    <source>
        <dbReference type="EMBL" id="CAL5224132.1"/>
    </source>
</evidence>
<sequence>MESFQGLSERKKRLLLHEEAVRTNERLLDVFRCVERLSDTDPSSFRRLVQRDSLIAAVPRTDSLPAFKVDTRELLRRLPLHIIACVLAQEPRENGDWVQSKLSSQELTTVTWHGHVTKALRLLGLLCDMAPTLPTLNGAAAETEFQHNVVDAVVLVLLSIAGPDQKTNLKAAAGGLPKAEAIGRVQLLPAALRALSAALQADCKGRRQQQGGTQVLCLKLLAHPRADVFLDVVFDATRTLYRMVRVALETETSDGLDIATLAFETGLSMEWVTDLCSTPLFYHSMVLRDASLAAPLRLIWAGLDLHRPPFAPPPYSVESAASASAPQVACFTTSKGDGSIELLAARSLALLRSLTEFEQKPFLDQASESPATKELARHTATRATHFAGLVMRRASSEECPVQSAGEGQMAINALQVLEVLADDSNFRSMAMKLSAAPAAAMLTLPPEAFESAWCAGKEAHELHSRDFALSGVPILVSAQSADALKRLQDLERLQQGDVPDAEAHRSAPPKKLISSAMMAQHMETEALQRSLTVFEILGNLHCHSEQVENPQMEGHFARLLHAEVLKRDKAGVSTDDGSEALRAATVNLRRLERHVQGLQRRAEAMDISLVTAQDQRLLSELIRAMEGFQKSSGA</sequence>